<protein>
    <recommendedName>
        <fullName evidence="1">DUF4440 domain-containing protein</fullName>
    </recommendedName>
</protein>
<sequence length="145" mass="16234">MHASDSTLIAMEKKFWQSMVDEDTDTALGMLNEPSLMVSSHGAMQFSHDQYRQMAEHGDMVIKSFELSDMQVMHPSEDTAVLTYRAKQELAPRGDNAKTIKQEMADSSVWMRKAGEWLCVMHTETEIADGAKKKPAAKKAKSASH</sequence>
<gene>
    <name evidence="2" type="ORF">J2X20_002608</name>
</gene>
<dbReference type="Proteomes" id="UP001180453">
    <property type="component" value="Unassembled WGS sequence"/>
</dbReference>
<dbReference type="Gene3D" id="3.10.450.50">
    <property type="match status" value="1"/>
</dbReference>
<organism evidence="2 3">
    <name type="scientific">Roseateles saccharophilus</name>
    <name type="common">Pseudomonas saccharophila</name>
    <dbReference type="NCBI Taxonomy" id="304"/>
    <lineage>
        <taxon>Bacteria</taxon>
        <taxon>Pseudomonadati</taxon>
        <taxon>Pseudomonadota</taxon>
        <taxon>Betaproteobacteria</taxon>
        <taxon>Burkholderiales</taxon>
        <taxon>Sphaerotilaceae</taxon>
        <taxon>Roseateles</taxon>
    </lineage>
</organism>
<dbReference type="RefSeq" id="WP_310265353.1">
    <property type="nucleotide sequence ID" value="NZ_JAVDXU010000002.1"/>
</dbReference>
<accession>A0ABU1YM81</accession>
<dbReference type="InterPro" id="IPR027843">
    <property type="entry name" value="DUF4440"/>
</dbReference>
<proteinExistence type="predicted"/>
<keyword evidence="3" id="KW-1185">Reference proteome</keyword>
<dbReference type="Pfam" id="PF14534">
    <property type="entry name" value="DUF4440"/>
    <property type="match status" value="1"/>
</dbReference>
<comment type="caution">
    <text evidence="2">The sequence shown here is derived from an EMBL/GenBank/DDBJ whole genome shotgun (WGS) entry which is preliminary data.</text>
</comment>
<dbReference type="EMBL" id="JAVDXU010000002">
    <property type="protein sequence ID" value="MDR7269950.1"/>
    <property type="molecule type" value="Genomic_DNA"/>
</dbReference>
<evidence type="ECO:0000313" key="2">
    <source>
        <dbReference type="EMBL" id="MDR7269950.1"/>
    </source>
</evidence>
<evidence type="ECO:0000313" key="3">
    <source>
        <dbReference type="Proteomes" id="UP001180453"/>
    </source>
</evidence>
<reference evidence="2 3" key="1">
    <citation type="submission" date="2023-07" db="EMBL/GenBank/DDBJ databases">
        <title>Sorghum-associated microbial communities from plants grown in Nebraska, USA.</title>
        <authorList>
            <person name="Schachtman D."/>
        </authorList>
    </citation>
    <scope>NUCLEOTIDE SEQUENCE [LARGE SCALE GENOMIC DNA]</scope>
    <source>
        <strain evidence="2 3">BE314</strain>
    </source>
</reference>
<dbReference type="InterPro" id="IPR032710">
    <property type="entry name" value="NTF2-like_dom_sf"/>
</dbReference>
<feature type="domain" description="DUF4440" evidence="1">
    <location>
        <begin position="9"/>
        <end position="118"/>
    </location>
</feature>
<name>A0ABU1YM81_ROSSA</name>
<dbReference type="SUPFAM" id="SSF54427">
    <property type="entry name" value="NTF2-like"/>
    <property type="match status" value="1"/>
</dbReference>
<evidence type="ECO:0000259" key="1">
    <source>
        <dbReference type="Pfam" id="PF14534"/>
    </source>
</evidence>